<dbReference type="PANTHER" id="PTHR34039:SF1">
    <property type="entry name" value="UPF0102 PROTEIN YRAN"/>
    <property type="match status" value="1"/>
</dbReference>
<dbReference type="Gene3D" id="3.40.1350.10">
    <property type="match status" value="1"/>
</dbReference>
<protein>
    <recommendedName>
        <fullName evidence="2">UPF0102 protein ENV60_10215</fullName>
    </recommendedName>
</protein>
<dbReference type="InterPro" id="IPR011335">
    <property type="entry name" value="Restrct_endonuc-II-like"/>
</dbReference>
<comment type="caution">
    <text evidence="3">The sequence shown here is derived from an EMBL/GenBank/DDBJ whole genome shotgun (WGS) entry which is preliminary data.</text>
</comment>
<dbReference type="InterPro" id="IPR003509">
    <property type="entry name" value="UPF0102_YraN-like"/>
</dbReference>
<evidence type="ECO:0000256" key="1">
    <source>
        <dbReference type="ARBA" id="ARBA00006738"/>
    </source>
</evidence>
<dbReference type="SUPFAM" id="SSF52980">
    <property type="entry name" value="Restriction endonuclease-like"/>
    <property type="match status" value="1"/>
</dbReference>
<dbReference type="NCBIfam" id="TIGR00252">
    <property type="entry name" value="YraN family protein"/>
    <property type="match status" value="1"/>
</dbReference>
<dbReference type="CDD" id="cd20736">
    <property type="entry name" value="PoNe_Nuclease"/>
    <property type="match status" value="1"/>
</dbReference>
<dbReference type="PANTHER" id="PTHR34039">
    <property type="entry name" value="UPF0102 PROTEIN YRAN"/>
    <property type="match status" value="1"/>
</dbReference>
<dbReference type="AlphaFoldDB" id="A0A7C4TCW7"/>
<dbReference type="Pfam" id="PF02021">
    <property type="entry name" value="UPF0102"/>
    <property type="match status" value="1"/>
</dbReference>
<dbReference type="EMBL" id="DTGZ01000194">
    <property type="protein sequence ID" value="HGV98647.1"/>
    <property type="molecule type" value="Genomic_DNA"/>
</dbReference>
<dbReference type="HAMAP" id="MF_00048">
    <property type="entry name" value="UPF0102"/>
    <property type="match status" value="1"/>
</dbReference>
<name>A0A7C4TCW7_UNCW3</name>
<sequence>MRALSNPSSDLSPALKIHNKKSIGKKGEDLARKFFQNQGFIIVESNFHTRYGEIDLILRKDKTFRFVEVKFRRTLDYGLPQESVVKRKQEKIRKVALFWLKMRNLPMDTEVHFDVLGIKEEKRRIEYEYLTDAF</sequence>
<dbReference type="NCBIfam" id="NF009150">
    <property type="entry name" value="PRK12497.1-3"/>
    <property type="match status" value="1"/>
</dbReference>
<evidence type="ECO:0000256" key="2">
    <source>
        <dbReference type="HAMAP-Rule" id="MF_00048"/>
    </source>
</evidence>
<dbReference type="GO" id="GO:0003676">
    <property type="term" value="F:nucleic acid binding"/>
    <property type="evidence" value="ECO:0007669"/>
    <property type="project" value="InterPro"/>
</dbReference>
<accession>A0A7C4TCW7</accession>
<organism evidence="3">
    <name type="scientific">candidate division WOR-3 bacterium</name>
    <dbReference type="NCBI Taxonomy" id="2052148"/>
    <lineage>
        <taxon>Bacteria</taxon>
        <taxon>Bacteria division WOR-3</taxon>
    </lineage>
</organism>
<reference evidence="3" key="1">
    <citation type="journal article" date="2020" name="mSystems">
        <title>Genome- and Community-Level Interaction Insights into Carbon Utilization and Element Cycling Functions of Hydrothermarchaeota in Hydrothermal Sediment.</title>
        <authorList>
            <person name="Zhou Z."/>
            <person name="Liu Y."/>
            <person name="Xu W."/>
            <person name="Pan J."/>
            <person name="Luo Z.H."/>
            <person name="Li M."/>
        </authorList>
    </citation>
    <scope>NUCLEOTIDE SEQUENCE [LARGE SCALE GENOMIC DNA]</scope>
    <source>
        <strain evidence="3">SpSt-774</strain>
    </source>
</reference>
<proteinExistence type="inferred from homology"/>
<comment type="similarity">
    <text evidence="1 2">Belongs to the UPF0102 family.</text>
</comment>
<dbReference type="InterPro" id="IPR011856">
    <property type="entry name" value="tRNA_endonuc-like_dom_sf"/>
</dbReference>
<gene>
    <name evidence="3" type="ORF">ENV60_10215</name>
</gene>
<evidence type="ECO:0000313" key="3">
    <source>
        <dbReference type="EMBL" id="HGV98647.1"/>
    </source>
</evidence>